<gene>
    <name evidence="1" type="primary">KIF16B_3</name>
    <name evidence="1" type="ORF">K3G42_033582</name>
</gene>
<sequence>MKIPEGGTGDMGRERIKTFTYDFSYFSADAKSPNYASQEMVFKDLGTDVLKSAFEGYNACIFAYGQTGSGKSYTMMGNAGDSGLIPRICEGLFNRINERKMRWSEASSITEVSG</sequence>
<proteinExistence type="predicted"/>
<keyword evidence="2" id="KW-1185">Reference proteome</keyword>
<protein>
    <submittedName>
        <fullName evidence="1">Kinesin-like protein kif16b</fullName>
    </submittedName>
</protein>
<reference evidence="1" key="1">
    <citation type="submission" date="2021-08" db="EMBL/GenBank/DDBJ databases">
        <title>The first chromosome-level gecko genome reveals the dynamic sex chromosomes of Neotropical dwarf geckos (Sphaerodactylidae: Sphaerodactylus).</title>
        <authorList>
            <person name="Pinto B.J."/>
            <person name="Keating S.E."/>
            <person name="Gamble T."/>
        </authorList>
    </citation>
    <scope>NUCLEOTIDE SEQUENCE</scope>
    <source>
        <strain evidence="1">TG3544</strain>
    </source>
</reference>
<organism evidence="1 2">
    <name type="scientific">Sphaerodactylus townsendi</name>
    <dbReference type="NCBI Taxonomy" id="933632"/>
    <lineage>
        <taxon>Eukaryota</taxon>
        <taxon>Metazoa</taxon>
        <taxon>Chordata</taxon>
        <taxon>Craniata</taxon>
        <taxon>Vertebrata</taxon>
        <taxon>Euteleostomi</taxon>
        <taxon>Lepidosauria</taxon>
        <taxon>Squamata</taxon>
        <taxon>Bifurcata</taxon>
        <taxon>Gekkota</taxon>
        <taxon>Sphaerodactylidae</taxon>
        <taxon>Sphaerodactylus</taxon>
    </lineage>
</organism>
<comment type="caution">
    <text evidence="1">The sequence shown here is derived from an EMBL/GenBank/DDBJ whole genome shotgun (WGS) entry which is preliminary data.</text>
</comment>
<dbReference type="EMBL" id="CM037614">
    <property type="protein sequence ID" value="KAH8018032.1"/>
    <property type="molecule type" value="Genomic_DNA"/>
</dbReference>
<evidence type="ECO:0000313" key="1">
    <source>
        <dbReference type="EMBL" id="KAH8018032.1"/>
    </source>
</evidence>
<evidence type="ECO:0000313" key="2">
    <source>
        <dbReference type="Proteomes" id="UP000827872"/>
    </source>
</evidence>
<accession>A0ACB8GES9</accession>
<dbReference type="Proteomes" id="UP000827872">
    <property type="component" value="Linkage Group LG01"/>
</dbReference>
<name>A0ACB8GES9_9SAUR</name>